<dbReference type="AlphaFoldDB" id="A0AA38XUR3"/>
<reference evidence="2" key="1">
    <citation type="submission" date="2022-10" db="EMBL/GenBank/DDBJ databases">
        <title>Culturing micro-colonial fungi from biological soil crusts in the Mojave desert and describing Neophaeococcomyces mojavensis, and introducing the new genera and species Taxawa tesnikishii.</title>
        <authorList>
            <person name="Kurbessoian T."/>
            <person name="Stajich J.E."/>
        </authorList>
    </citation>
    <scope>NUCLEOTIDE SEQUENCE</scope>
    <source>
        <strain evidence="2">TK_35</strain>
    </source>
</reference>
<proteinExistence type="predicted"/>
<sequence>MRETDADVIKKIAGESDGHAEDRKGKELEAKNLGEVLETSKRYRDTGLDGHAQRWEGRRC</sequence>
<evidence type="ECO:0000256" key="1">
    <source>
        <dbReference type="SAM" id="MobiDB-lite"/>
    </source>
</evidence>
<feature type="region of interest" description="Disordered" evidence="1">
    <location>
        <begin position="1"/>
        <end position="26"/>
    </location>
</feature>
<protein>
    <submittedName>
        <fullName evidence="2">Uncharacterized protein</fullName>
    </submittedName>
</protein>
<dbReference type="Proteomes" id="UP001172681">
    <property type="component" value="Unassembled WGS sequence"/>
</dbReference>
<organism evidence="2 3">
    <name type="scientific">Knufia peltigerae</name>
    <dbReference type="NCBI Taxonomy" id="1002370"/>
    <lineage>
        <taxon>Eukaryota</taxon>
        <taxon>Fungi</taxon>
        <taxon>Dikarya</taxon>
        <taxon>Ascomycota</taxon>
        <taxon>Pezizomycotina</taxon>
        <taxon>Eurotiomycetes</taxon>
        <taxon>Chaetothyriomycetidae</taxon>
        <taxon>Chaetothyriales</taxon>
        <taxon>Trichomeriaceae</taxon>
        <taxon>Knufia</taxon>
    </lineage>
</organism>
<evidence type="ECO:0000313" key="3">
    <source>
        <dbReference type="Proteomes" id="UP001172681"/>
    </source>
</evidence>
<accession>A0AA38XUR3</accession>
<name>A0AA38XUR3_9EURO</name>
<keyword evidence="3" id="KW-1185">Reference proteome</keyword>
<evidence type="ECO:0000313" key="2">
    <source>
        <dbReference type="EMBL" id="KAJ9622137.1"/>
    </source>
</evidence>
<gene>
    <name evidence="2" type="ORF">H2204_011644</name>
</gene>
<dbReference type="EMBL" id="JAPDRN010000110">
    <property type="protein sequence ID" value="KAJ9622137.1"/>
    <property type="molecule type" value="Genomic_DNA"/>
</dbReference>
<comment type="caution">
    <text evidence="2">The sequence shown here is derived from an EMBL/GenBank/DDBJ whole genome shotgun (WGS) entry which is preliminary data.</text>
</comment>